<evidence type="ECO:0000256" key="9">
    <source>
        <dbReference type="ARBA" id="ARBA00022967"/>
    </source>
</evidence>
<comment type="subcellular location">
    <subcellularLocation>
        <location evidence="2">Cell inner membrane</location>
    </subcellularLocation>
    <subcellularLocation>
        <location evidence="1">Cell membrane</location>
        <topology evidence="1">Peripheral membrane protein</topology>
    </subcellularLocation>
</comment>
<dbReference type="PROSITE" id="PS00211">
    <property type="entry name" value="ABC_TRANSPORTER_1"/>
    <property type="match status" value="1"/>
</dbReference>
<keyword evidence="9" id="KW-1278">Translocase</keyword>
<evidence type="ECO:0000256" key="3">
    <source>
        <dbReference type="ARBA" id="ARBA00022448"/>
    </source>
</evidence>
<keyword evidence="5" id="KW-0762">Sugar transport</keyword>
<keyword evidence="4" id="KW-1003">Cell membrane</keyword>
<keyword evidence="3" id="KW-0813">Transport</keyword>
<evidence type="ECO:0000256" key="8">
    <source>
        <dbReference type="ARBA" id="ARBA00022840"/>
    </source>
</evidence>
<dbReference type="CDD" id="cd03216">
    <property type="entry name" value="ABC_Carb_Monos_I"/>
    <property type="match status" value="1"/>
</dbReference>
<sequence>MAEKLLELRHISKKFSGVTALEDVSIDIEPGEVLTLVGENGAGKSTLIKVITGAHHPTEGELWFEGKKIENNSPAKAKELGIGVIYQELNMMPTLTVAENIFYGKELKKGIMLRRKEMLEKSNEIIQELGANIDASKRVSELSIAEQQIVEIVKAVSEDIKLLIMDEPTAPLTNSEIEKMFDIVERLRKRNVAILYISHRLEEVFRISERTVVLRDGKHVITVPTRDIDRQMLIKYMVGRELGQEYPARTTEIGEVILKADHFVNEHLKDCSLELKKGEILGLAGLVGAGRTEMARAIFGADPLKSGELTLHGKKVRIKSPEDAISHGIGLITEDRKNQGLLLNQGIDYNVSYANLKSVCKFGVINKKKETQVTKKYVEAMDIKIHSMGQMAKTLSGGNQQKVVLGKWLATNSEILIFDEPTRGIDVGAKSEIYQLMRRLIEEGKSIIMISSEMPELIGMSDRILVMHDGRITGEISDSEVTQEKILEFATR</sequence>
<dbReference type="Gene3D" id="3.40.50.300">
    <property type="entry name" value="P-loop containing nucleotide triphosphate hydrolases"/>
    <property type="match status" value="2"/>
</dbReference>
<keyword evidence="13" id="KW-1185">Reference proteome</keyword>
<dbReference type="RefSeq" id="WP_238722293.1">
    <property type="nucleotide sequence ID" value="NZ_JAHQCW010000027.1"/>
</dbReference>
<evidence type="ECO:0000256" key="2">
    <source>
        <dbReference type="ARBA" id="ARBA00004533"/>
    </source>
</evidence>
<evidence type="ECO:0000313" key="13">
    <source>
        <dbReference type="Proteomes" id="UP000712157"/>
    </source>
</evidence>
<feature type="domain" description="ABC transporter" evidence="11">
    <location>
        <begin position="248"/>
        <end position="490"/>
    </location>
</feature>
<dbReference type="InterPro" id="IPR050107">
    <property type="entry name" value="ABC_carbohydrate_import_ATPase"/>
</dbReference>
<dbReference type="GO" id="GO:0005524">
    <property type="term" value="F:ATP binding"/>
    <property type="evidence" value="ECO:0007669"/>
    <property type="project" value="UniProtKB-KW"/>
</dbReference>
<dbReference type="InterPro" id="IPR017871">
    <property type="entry name" value="ABC_transporter-like_CS"/>
</dbReference>
<organism evidence="12 13">
    <name type="scientific">Diplocloster agilis</name>
    <dbReference type="NCBI Taxonomy" id="2850323"/>
    <lineage>
        <taxon>Bacteria</taxon>
        <taxon>Bacillati</taxon>
        <taxon>Bacillota</taxon>
        <taxon>Clostridia</taxon>
        <taxon>Lachnospirales</taxon>
        <taxon>Lachnospiraceae</taxon>
        <taxon>Diplocloster</taxon>
    </lineage>
</organism>
<dbReference type="SUPFAM" id="SSF52540">
    <property type="entry name" value="P-loop containing nucleoside triphosphate hydrolases"/>
    <property type="match status" value="2"/>
</dbReference>
<dbReference type="InterPro" id="IPR003439">
    <property type="entry name" value="ABC_transporter-like_ATP-bd"/>
</dbReference>
<comment type="caution">
    <text evidence="12">The sequence shown here is derived from an EMBL/GenBank/DDBJ whole genome shotgun (WGS) entry which is preliminary data.</text>
</comment>
<evidence type="ECO:0000256" key="10">
    <source>
        <dbReference type="ARBA" id="ARBA00023136"/>
    </source>
</evidence>
<dbReference type="Proteomes" id="UP000712157">
    <property type="component" value="Unassembled WGS sequence"/>
</dbReference>
<reference evidence="12" key="1">
    <citation type="submission" date="2021-06" db="EMBL/GenBank/DDBJ databases">
        <title>Description of novel taxa of the family Lachnospiraceae.</title>
        <authorList>
            <person name="Chaplin A.V."/>
            <person name="Sokolova S.R."/>
            <person name="Pikina A.P."/>
            <person name="Korzhanova M."/>
            <person name="Belova V."/>
            <person name="Korostin D."/>
            <person name="Efimov B.A."/>
        </authorList>
    </citation>
    <scope>NUCLEOTIDE SEQUENCE</scope>
    <source>
        <strain evidence="12">ASD5720</strain>
    </source>
</reference>
<dbReference type="PANTHER" id="PTHR43790:SF3">
    <property type="entry name" value="D-ALLOSE IMPORT ATP-BINDING PROTEIN ALSA-RELATED"/>
    <property type="match status" value="1"/>
</dbReference>
<dbReference type="EMBL" id="JAHQCW010000027">
    <property type="protein sequence ID" value="MBU9737966.1"/>
    <property type="molecule type" value="Genomic_DNA"/>
</dbReference>
<keyword evidence="6" id="KW-0677">Repeat</keyword>
<dbReference type="PROSITE" id="PS50893">
    <property type="entry name" value="ABC_TRANSPORTER_2"/>
    <property type="match status" value="2"/>
</dbReference>
<evidence type="ECO:0000313" key="12">
    <source>
        <dbReference type="EMBL" id="MBU9737966.1"/>
    </source>
</evidence>
<evidence type="ECO:0000256" key="5">
    <source>
        <dbReference type="ARBA" id="ARBA00022597"/>
    </source>
</evidence>
<dbReference type="InterPro" id="IPR027417">
    <property type="entry name" value="P-loop_NTPase"/>
</dbReference>
<dbReference type="InterPro" id="IPR003593">
    <property type="entry name" value="AAA+_ATPase"/>
</dbReference>
<accession>A0A949K132</accession>
<evidence type="ECO:0000259" key="11">
    <source>
        <dbReference type="PROSITE" id="PS50893"/>
    </source>
</evidence>
<dbReference type="GO" id="GO:0015749">
    <property type="term" value="P:monosaccharide transmembrane transport"/>
    <property type="evidence" value="ECO:0007669"/>
    <property type="project" value="UniProtKB-ARBA"/>
</dbReference>
<dbReference type="Pfam" id="PF00005">
    <property type="entry name" value="ABC_tran"/>
    <property type="match status" value="2"/>
</dbReference>
<name>A0A949K132_9FIRM</name>
<keyword evidence="10" id="KW-0472">Membrane</keyword>
<dbReference type="SMART" id="SM00382">
    <property type="entry name" value="AAA"/>
    <property type="match status" value="2"/>
</dbReference>
<evidence type="ECO:0000256" key="7">
    <source>
        <dbReference type="ARBA" id="ARBA00022741"/>
    </source>
</evidence>
<dbReference type="CDD" id="cd03215">
    <property type="entry name" value="ABC_Carb_Monos_II"/>
    <property type="match status" value="1"/>
</dbReference>
<feature type="domain" description="ABC transporter" evidence="11">
    <location>
        <begin position="6"/>
        <end position="241"/>
    </location>
</feature>
<dbReference type="FunFam" id="3.40.50.300:FF:000126">
    <property type="entry name" value="Galactose/methyl galactoside import ATP-binding protein MglA"/>
    <property type="match status" value="1"/>
</dbReference>
<keyword evidence="7" id="KW-0547">Nucleotide-binding</keyword>
<dbReference type="GO" id="GO:0005886">
    <property type="term" value="C:plasma membrane"/>
    <property type="evidence" value="ECO:0007669"/>
    <property type="project" value="UniProtKB-SubCell"/>
</dbReference>
<dbReference type="AlphaFoldDB" id="A0A949K132"/>
<evidence type="ECO:0000256" key="4">
    <source>
        <dbReference type="ARBA" id="ARBA00022475"/>
    </source>
</evidence>
<dbReference type="FunFam" id="3.40.50.300:FF:000127">
    <property type="entry name" value="Ribose import ATP-binding protein RbsA"/>
    <property type="match status" value="1"/>
</dbReference>
<evidence type="ECO:0000256" key="1">
    <source>
        <dbReference type="ARBA" id="ARBA00004202"/>
    </source>
</evidence>
<dbReference type="GO" id="GO:0016887">
    <property type="term" value="F:ATP hydrolysis activity"/>
    <property type="evidence" value="ECO:0007669"/>
    <property type="project" value="InterPro"/>
</dbReference>
<proteinExistence type="predicted"/>
<gene>
    <name evidence="12" type="ORF">KTH89_15590</name>
</gene>
<keyword evidence="8 12" id="KW-0067">ATP-binding</keyword>
<dbReference type="PANTHER" id="PTHR43790">
    <property type="entry name" value="CARBOHYDRATE TRANSPORT ATP-BINDING PROTEIN MG119-RELATED"/>
    <property type="match status" value="1"/>
</dbReference>
<protein>
    <submittedName>
        <fullName evidence="12">Sugar ABC transporter ATP-binding protein</fullName>
    </submittedName>
</protein>
<evidence type="ECO:0000256" key="6">
    <source>
        <dbReference type="ARBA" id="ARBA00022737"/>
    </source>
</evidence>